<evidence type="ECO:0000259" key="8">
    <source>
        <dbReference type="Pfam" id="PF01676"/>
    </source>
</evidence>
<dbReference type="CDD" id="cd16011">
    <property type="entry name" value="iPGM_like"/>
    <property type="match status" value="1"/>
</dbReference>
<keyword evidence="6 7" id="KW-0413">Isomerase</keyword>
<dbReference type="PANTHER" id="PTHR31209">
    <property type="entry name" value="COFACTOR-INDEPENDENT PHOSPHOGLYCERATE MUTASE"/>
    <property type="match status" value="1"/>
</dbReference>
<dbReference type="NCBIfam" id="TIGR00306">
    <property type="entry name" value="apgM"/>
    <property type="match status" value="1"/>
</dbReference>
<dbReference type="InterPro" id="IPR042253">
    <property type="entry name" value="Pglycerate_mutase_ApgM_sf"/>
</dbReference>
<dbReference type="Gene3D" id="3.40.720.10">
    <property type="entry name" value="Alkaline Phosphatase, subunit A"/>
    <property type="match status" value="1"/>
</dbReference>
<gene>
    <name evidence="7" type="primary">apgM</name>
    <name evidence="9" type="ORF">LI82_03610</name>
</gene>
<keyword evidence="5 7" id="KW-0324">Glycolysis</keyword>
<dbReference type="OrthoDB" id="52918at2157"/>
<evidence type="ECO:0000256" key="6">
    <source>
        <dbReference type="ARBA" id="ARBA00023235"/>
    </source>
</evidence>
<evidence type="ECO:0000256" key="4">
    <source>
        <dbReference type="ARBA" id="ARBA00005524"/>
    </source>
</evidence>
<dbReference type="InterPro" id="IPR017850">
    <property type="entry name" value="Alkaline_phosphatase_core_sf"/>
</dbReference>
<evidence type="ECO:0000256" key="2">
    <source>
        <dbReference type="ARBA" id="ARBA00002315"/>
    </source>
</evidence>
<evidence type="ECO:0000256" key="7">
    <source>
        <dbReference type="HAMAP-Rule" id="MF_01402"/>
    </source>
</evidence>
<protein>
    <recommendedName>
        <fullName evidence="7">2,3-bisphosphoglycerate-independent phosphoglycerate mutase</fullName>
        <shortName evidence="7">BPG-independent PGAM</shortName>
        <shortName evidence="7">Phosphoglyceromutase</shortName>
        <shortName evidence="7">aPGAM</shortName>
        <ecNumber evidence="7">5.4.2.12</ecNumber>
    </recommendedName>
</protein>
<dbReference type="Gene3D" id="3.30.70.2130">
    <property type="entry name" value="Metalloenzyme domain"/>
    <property type="match status" value="1"/>
</dbReference>
<evidence type="ECO:0000256" key="5">
    <source>
        <dbReference type="ARBA" id="ARBA00023152"/>
    </source>
</evidence>
<dbReference type="GO" id="GO:0004619">
    <property type="term" value="F:phosphoglycerate mutase activity"/>
    <property type="evidence" value="ECO:0007669"/>
    <property type="project" value="UniProtKB-UniRule"/>
</dbReference>
<dbReference type="RefSeq" id="WP_048193545.1">
    <property type="nucleotide sequence ID" value="NZ_CAAGSM010000002.1"/>
</dbReference>
<evidence type="ECO:0000256" key="3">
    <source>
        <dbReference type="ARBA" id="ARBA00004798"/>
    </source>
</evidence>
<keyword evidence="10" id="KW-1185">Reference proteome</keyword>
<dbReference type="AlphaFoldDB" id="A0A099T4R5"/>
<dbReference type="NCBIfam" id="NF003242">
    <property type="entry name" value="PRK04200.1"/>
    <property type="match status" value="1"/>
</dbReference>
<proteinExistence type="inferred from homology"/>
<dbReference type="InterPro" id="IPR004456">
    <property type="entry name" value="Pglycerate_mutase_ApgM"/>
</dbReference>
<dbReference type="PANTHER" id="PTHR31209:SF4">
    <property type="entry name" value="2,3-BISPHOSPHOGLYCERATE-INDEPENDENT PHOSPHOGLYCERATE MUTASE"/>
    <property type="match status" value="1"/>
</dbReference>
<dbReference type="SUPFAM" id="SSF53649">
    <property type="entry name" value="Alkaline phosphatase-like"/>
    <property type="match status" value="1"/>
</dbReference>
<dbReference type="UniPathway" id="UPA00109">
    <property type="reaction ID" value="UER00186"/>
</dbReference>
<dbReference type="EMBL" id="JRHO01000009">
    <property type="protein sequence ID" value="KGK99128.1"/>
    <property type="molecule type" value="Genomic_DNA"/>
</dbReference>
<evidence type="ECO:0000313" key="10">
    <source>
        <dbReference type="Proteomes" id="UP000029859"/>
    </source>
</evidence>
<reference evidence="9 10" key="1">
    <citation type="submission" date="2014-09" db="EMBL/GenBank/DDBJ databases">
        <title>Draft genome sequence of an obligately methylotrophic methanogen, Methanococcoides methylutens, isolated from marine sediment.</title>
        <authorList>
            <person name="Guan Y."/>
            <person name="Ngugi D.K."/>
            <person name="Blom J."/>
            <person name="Ali S."/>
            <person name="Ferry J.G."/>
            <person name="Stingl U."/>
        </authorList>
    </citation>
    <scope>NUCLEOTIDE SEQUENCE [LARGE SCALE GENOMIC DNA]</scope>
    <source>
        <strain evidence="9 10">DSM 2657</strain>
    </source>
</reference>
<dbReference type="NCBIfam" id="TIGR02535">
    <property type="entry name" value="hyp_Hser_kinase"/>
    <property type="match status" value="1"/>
</dbReference>
<accession>A0A099T4R5</accession>
<dbReference type="InterPro" id="IPR023665">
    <property type="entry name" value="ApgAM_prokaryotes"/>
</dbReference>
<feature type="domain" description="Metalloenzyme" evidence="8">
    <location>
        <begin position="1"/>
        <end position="396"/>
    </location>
</feature>
<evidence type="ECO:0000256" key="1">
    <source>
        <dbReference type="ARBA" id="ARBA00000370"/>
    </source>
</evidence>
<comment type="similarity">
    <text evidence="4 7">Belongs to the BPG-independent phosphoglycerate mutase family. A-PGAM subfamily.</text>
</comment>
<comment type="function">
    <text evidence="2 7">Catalyzes the interconversion of 2-phosphoglycerate and 3-phosphoglycerate.</text>
</comment>
<comment type="catalytic activity">
    <reaction evidence="1 7">
        <text>(2R)-2-phosphoglycerate = (2R)-3-phosphoglycerate</text>
        <dbReference type="Rhea" id="RHEA:15901"/>
        <dbReference type="ChEBI" id="CHEBI:58272"/>
        <dbReference type="ChEBI" id="CHEBI:58289"/>
        <dbReference type="EC" id="5.4.2.12"/>
    </reaction>
</comment>
<dbReference type="Proteomes" id="UP000029859">
    <property type="component" value="Unassembled WGS sequence"/>
</dbReference>
<sequence>MKYIILIGDGMADFSMDELGGKTVLQSSSTPNMDYMTKNGLAGLAINVPEGLPPGSDVANMSVMGYDPDVYYSGRAPLEAASMGIPLEKNDVAFRCNLITINDDHIADHSAGHITSEEARELMETIDGELGTDELRFYPGISYRHLLVASNDLGAKADCTPPHDVIGGERMVHMPKGDGSDVLCRLIEESISILENHPVNEKRRKEGKNPANAIWFWGQGYAPSFRTFDELYGLTGSVISAVDLIKGLGIYAGLDIIDVPGATGYLDTNYVGKAEYAMESLKDRDIVVVHVEAPDEAGHMGDLGAKIQAIEDFDEKVVGTVLRAAKEGDDDYMIVVLPDHPTPLVLRTHTSDPVPFLIYSTLENEADSVETFDEDSMKEGSLGIVRGCDIVQMLIDKAKQA</sequence>
<dbReference type="Pfam" id="PF01676">
    <property type="entry name" value="Metalloenzyme"/>
    <property type="match status" value="1"/>
</dbReference>
<comment type="pathway">
    <text evidence="3 7">Carbohydrate degradation; glycolysis; pyruvate from D-glyceraldehyde 3-phosphate: step 3/5.</text>
</comment>
<dbReference type="PIRSF" id="PIRSF006392">
    <property type="entry name" value="IPGAM_arch"/>
    <property type="match status" value="1"/>
</dbReference>
<evidence type="ECO:0000313" key="9">
    <source>
        <dbReference type="EMBL" id="KGK99128.1"/>
    </source>
</evidence>
<name>A0A099T4R5_METMT</name>
<dbReference type="Pfam" id="PF10143">
    <property type="entry name" value="PhosphMutase"/>
    <property type="match status" value="1"/>
</dbReference>
<organism evidence="9 10">
    <name type="scientific">Methanococcoides methylutens</name>
    <dbReference type="NCBI Taxonomy" id="2226"/>
    <lineage>
        <taxon>Archaea</taxon>
        <taxon>Methanobacteriati</taxon>
        <taxon>Methanobacteriota</taxon>
        <taxon>Stenosarchaea group</taxon>
        <taxon>Methanomicrobia</taxon>
        <taxon>Methanosarcinales</taxon>
        <taxon>Methanosarcinaceae</taxon>
        <taxon>Methanococcoides</taxon>
    </lineage>
</organism>
<dbReference type="InterPro" id="IPR006124">
    <property type="entry name" value="Metalloenzyme"/>
</dbReference>
<dbReference type="EC" id="5.4.2.12" evidence="7"/>
<dbReference type="GO" id="GO:0046872">
    <property type="term" value="F:metal ion binding"/>
    <property type="evidence" value="ECO:0007669"/>
    <property type="project" value="InterPro"/>
</dbReference>
<comment type="caution">
    <text evidence="9">The sequence shown here is derived from an EMBL/GenBank/DDBJ whole genome shotgun (WGS) entry which is preliminary data.</text>
</comment>
<dbReference type="HAMAP" id="MF_01402_A">
    <property type="entry name" value="ApgM_A"/>
    <property type="match status" value="1"/>
</dbReference>
<dbReference type="GO" id="GO:0006096">
    <property type="term" value="P:glycolytic process"/>
    <property type="evidence" value="ECO:0007669"/>
    <property type="project" value="UniProtKB-UniRule"/>
</dbReference>